<dbReference type="FunFam" id="2.130.10.30:FF:000080">
    <property type="entry name" value="E3 ubiquitin-protein ligase rpm-1"/>
    <property type="match status" value="1"/>
</dbReference>
<gene>
    <name evidence="5 7" type="primary">rpms-1</name>
    <name evidence="5" type="ORF">CELE_F07B7.12</name>
    <name evidence="7" type="ORF">F07B7.12</name>
</gene>
<dbReference type="Proteomes" id="UP000001940">
    <property type="component" value="Chromosome V"/>
</dbReference>
<dbReference type="OrthoDB" id="636773at2759"/>
<dbReference type="Bgee" id="WBGene00017190">
    <property type="expression patterns" value="Expressed in pharyngeal muscle cell (C elegans) and 3 other cell types or tissues"/>
</dbReference>
<keyword evidence="1" id="KW-0833">Ubl conjugation pathway</keyword>
<dbReference type="Pfam" id="PF08005">
    <property type="entry name" value="PHR"/>
    <property type="match status" value="2"/>
</dbReference>
<dbReference type="PhylomeDB" id="Q965Y9"/>
<dbReference type="InterPro" id="IPR012983">
    <property type="entry name" value="PHR"/>
</dbReference>
<dbReference type="PANTHER" id="PTHR45943:SF1">
    <property type="entry name" value="E3 UBIQUITIN-PROTEIN LIGASE MYCBP2"/>
    <property type="match status" value="1"/>
</dbReference>
<dbReference type="SMR" id="Q965Y9"/>
<dbReference type="UCSC" id="F07B7.12">
    <property type="organism name" value="c. elegans"/>
</dbReference>
<dbReference type="PRINTS" id="PR00633">
    <property type="entry name" value="RCCNDNSATION"/>
</dbReference>
<dbReference type="FunCoup" id="Q965Y9">
    <property type="interactions" value="2681"/>
</dbReference>
<reference evidence="5 6" key="1">
    <citation type="journal article" date="1998" name="Science">
        <title>Genome sequence of the nematode C. elegans: a platform for investigating biology.</title>
        <authorList>
            <consortium name="The C. elegans sequencing consortium"/>
            <person name="Sulson J.E."/>
            <person name="Waterston R."/>
        </authorList>
    </citation>
    <scope>NUCLEOTIDE SEQUENCE [LARGE SCALE GENOMIC DNA]</scope>
    <source>
        <strain evidence="5 6">Bristol N2</strain>
    </source>
</reference>
<sequence length="1964" mass="217183">MSFFLREIDGERVCSTSTETSIPEDRKSARRLRKLLYKCAENTCKPDILRVPAHCGKLDKEEEKSKTPLDQQQQINFHDILNSKFVVGPPSPFALVAIAKSILARFGNPEEVSEKEDGSEEEAGTSGADEEGKQYKNTDQLVGASLTCIFEVLEQLSRRDAELCVQALESLLSLIQSMPIDCLQSENRLSMSAMMHVLKTLREDACPSVSSKATSCLVALSVACGEPEHLGSTIRSLICMKKNIRMSADSTYDMIQMPENLRKLLLKVRRKALGGDNTANSPPNWAMVDVHEHSVASSFSLPSLPDSSPSSDTPDDDNRIHSTMACDGTFLYILNYVGLYKLGTGLNETISGKLYAANQSLQSSKNVQMYLCNGSLYLRRNYSSCISVIDTDSLLDIGEVILPPSCVQHALFTDGTYFYSATLIANSTLSTIQLNDSFSPSNEPSSRRSHRLTDVKFTIQGDLQVPHQLPEFLPANLHPQTVDLHFTREMAFIQARSGKVYYAGNGTRFGLFETGNNWMELCLPEPIVQISVGIDTIMFRSGAGHGWIASVDDKKRNGRLRRLVPSNRRKIVHVCASGHVYGYVSENGKIFMGGLHTMRVNVSSQMLNGLDNVMISSLALGKSHGVAVTRNGHLFTWGLNNMNQCGRVESTSTTSSPRHSGRQEYQICPIGEHTWLTDTPSVCAQCGLCSARGVACGRVPRPKGTMCHCGVGESTCLRCGLCRPCGEVTEPAQPGRAQHVQFSSTAAPQRSTLHPSRVILSQGPHDVKVSSVSCGNFHTVLLASDRRVFTFGSNCHGQLGVGDTLSKNTPQQVILPSDTVIVQVAAGSNHTILRANDGSVFTFGAFGKGQLARPAGEKAGWNAIPEKVSGFGPGFNAFAGWIGADGDSSIIHSHTALLSSDNILKAQIVANKTNIFIFPREVGKDYIVIRRKLNVFEHHASDYKCWYTSWATDPKYDMLWYYNSAEMEIKGYDIFKKSEKSVGDAFDSLTFLAGAEFAVQVYDSPAYATSMSLGMQLLSATFSANVINLSEFWKEKHGEREQDHEKTIMDGYSVANRFDGTGGGWGYSANSVEAIQFKVSKEIRLVGVGLYGGRGEYISKLKLYRQIGTEADELYVEQITETDETVYDCGAHETATLLFSQPIVIQPNHWHVVSAKISGPSSDCGANGKRHVECDGVTFQFRKSAVSNNGTDVDVGQIPELYYQIVGGSESRDESDSNKQLSISRDMSNLFSPAALKNVTAEGIGNLLILLEWALQRVQIDEDTNNQVEGSAENQWSQERAGFVAILSMKLISRFVRTVYKEKGCHDEPGIDFANKLVNLHSMLLEFFFSTDMTGYENRPLIKKEEKVVEEGYTLMKCVSEAVKLFISLSHCFMGSRSLMNAHLIAVMNKGNHEALILTSAIIGSLAKIERFAHQLLCSTTTTERFPMLSSLLLKHFNCEKETLASLTSFPNILRFLYDQTFMRNAYENTSSLAEAILVKVSRDLAIPTDDTLMGPVVHQTSSRFRRRSAQPTWDMSDGCADAIAFRVDSEGIKLHGFGIYLPTEPDRRNFVGEIMMLSPDSSEKWTCLLRVTAEMSSEEKEVGIVRFPEYVLLSPGVTYAVKVNMMKNTKTFCGEGGVTQVHLLNGARLFFSGCSMSQNGTTVQRGQLPYLIYSILDQSNSLQIKQETIYDTFTLLLRLMANKIGAAITEGGALPACCQHLMSHINPHVMVYMERFPDKALEMMSTMEQLIPMVSNLNGVERVFHSYDSDDSGCDTPYSGIVTTVVESQHPYKPNTSSSMVLLFEEADYICVRFSPDCQTAQFDDQLTIYLKIDEHSYMPIERCYGSEWPSYPMILPGNCLMFVLDASSAVEGATSEQMFGYHVTVTGYLVGYNDSTMRLEQDLVWLSANACRIMTQLPINPSNIEHLSTAEDDTRHLFEKHGSLLKKGLSLSHSPTLSELCTKGQPPPALKHFTYTYSEPQF</sequence>
<name>Q965Y9_CAEEL</name>
<dbReference type="AlphaFoldDB" id="Q965Y9"/>
<feature type="domain" description="PHR" evidence="4">
    <location>
        <begin position="1056"/>
        <end position="1204"/>
    </location>
</feature>
<dbReference type="PANTHER" id="PTHR45943">
    <property type="entry name" value="E3 UBIQUITIN-PROTEIN LIGASE MYCBP2"/>
    <property type="match status" value="1"/>
</dbReference>
<dbReference type="EMBL" id="BX284605">
    <property type="protein sequence ID" value="CCD68874.2"/>
    <property type="molecule type" value="Genomic_DNA"/>
</dbReference>
<dbReference type="HOGENOM" id="CLU_000281_0_0_1"/>
<organism evidence="5 6">
    <name type="scientific">Caenorhabditis elegans</name>
    <dbReference type="NCBI Taxonomy" id="6239"/>
    <lineage>
        <taxon>Eukaryota</taxon>
        <taxon>Metazoa</taxon>
        <taxon>Ecdysozoa</taxon>
        <taxon>Nematoda</taxon>
        <taxon>Chromadorea</taxon>
        <taxon>Rhabditida</taxon>
        <taxon>Rhabditina</taxon>
        <taxon>Rhabditomorpha</taxon>
        <taxon>Rhabditoidea</taxon>
        <taxon>Rhabditidae</taxon>
        <taxon>Peloderinae</taxon>
        <taxon>Caenorhabditis</taxon>
    </lineage>
</organism>
<accession>Q965Y9</accession>
<dbReference type="STRING" id="6239.F07B7.12.1"/>
<evidence type="ECO:0000256" key="2">
    <source>
        <dbReference type="PROSITE-ProRule" id="PRU00235"/>
    </source>
</evidence>
<dbReference type="InterPro" id="IPR009091">
    <property type="entry name" value="RCC1/BLIP-II"/>
</dbReference>
<dbReference type="FunFam" id="2.60.120.820:FF:000008">
    <property type="entry name" value="E3 ubiquitin-protein ligase rpm-1"/>
    <property type="match status" value="1"/>
</dbReference>
<dbReference type="FunFam" id="2.130.10.30:FF:000084">
    <property type="entry name" value="E3 ubiquitin-protein ligase rpm-1"/>
    <property type="match status" value="1"/>
</dbReference>
<evidence type="ECO:0000313" key="5">
    <source>
        <dbReference type="EMBL" id="CCD68874.2"/>
    </source>
</evidence>
<keyword evidence="6" id="KW-1185">Reference proteome</keyword>
<evidence type="ECO:0000313" key="6">
    <source>
        <dbReference type="Proteomes" id="UP000001940"/>
    </source>
</evidence>
<feature type="compositionally biased region" description="Acidic residues" evidence="3">
    <location>
        <begin position="111"/>
        <end position="123"/>
    </location>
</feature>
<feature type="repeat" description="RCC1" evidence="2">
    <location>
        <begin position="786"/>
        <end position="837"/>
    </location>
</feature>
<dbReference type="GeneID" id="184118"/>
<evidence type="ECO:0000256" key="3">
    <source>
        <dbReference type="SAM" id="MobiDB-lite"/>
    </source>
</evidence>
<feature type="domain" description="PHR" evidence="4">
    <location>
        <begin position="1503"/>
        <end position="1655"/>
    </location>
</feature>
<evidence type="ECO:0000256" key="1">
    <source>
        <dbReference type="ARBA" id="ARBA00022786"/>
    </source>
</evidence>
<dbReference type="PROSITE" id="PS00626">
    <property type="entry name" value="RCC1_2"/>
    <property type="match status" value="1"/>
</dbReference>
<dbReference type="Gene3D" id="2.60.120.820">
    <property type="entry name" value="PHR domain"/>
    <property type="match status" value="2"/>
</dbReference>
<protein>
    <submittedName>
        <fullName evidence="5">PHR domain-containing protein</fullName>
    </submittedName>
</protein>
<dbReference type="InterPro" id="IPR000408">
    <property type="entry name" value="Reg_chr_condens"/>
</dbReference>
<dbReference type="Gene3D" id="2.130.10.30">
    <property type="entry name" value="Regulator of chromosome condensation 1/beta-lactamase-inhibitor protein II"/>
    <property type="match status" value="2"/>
</dbReference>
<feature type="region of interest" description="Disordered" evidence="3">
    <location>
        <begin position="109"/>
        <end position="136"/>
    </location>
</feature>
<feature type="region of interest" description="Disordered" evidence="3">
    <location>
        <begin position="299"/>
        <end position="319"/>
    </location>
</feature>
<dbReference type="RefSeq" id="NP_001343654.1">
    <property type="nucleotide sequence ID" value="NM_001356711.3"/>
</dbReference>
<dbReference type="InterPro" id="IPR038648">
    <property type="entry name" value="PHR_sf"/>
</dbReference>
<dbReference type="Pfam" id="PF00415">
    <property type="entry name" value="RCC1"/>
    <property type="match status" value="1"/>
</dbReference>
<evidence type="ECO:0000313" key="7">
    <source>
        <dbReference type="WormBase" id="F07B7.12"/>
    </source>
</evidence>
<proteinExistence type="predicted"/>
<dbReference type="WormBase" id="F07B7.12">
    <property type="protein sequence ID" value="CE52095"/>
    <property type="gene ID" value="WBGene00017190"/>
    <property type="gene designation" value="rpms-1"/>
</dbReference>
<dbReference type="SUPFAM" id="SSF50985">
    <property type="entry name" value="RCC1/BLIP-II"/>
    <property type="match status" value="1"/>
</dbReference>
<dbReference type="AGR" id="WB:WBGene00017190"/>
<dbReference type="Pfam" id="PF13540">
    <property type="entry name" value="RCC1_2"/>
    <property type="match status" value="1"/>
</dbReference>
<dbReference type="InParanoid" id="Q965Y9"/>
<feature type="compositionally biased region" description="Low complexity" evidence="3">
    <location>
        <begin position="299"/>
        <end position="312"/>
    </location>
</feature>
<evidence type="ECO:0000259" key="4">
    <source>
        <dbReference type="Pfam" id="PF08005"/>
    </source>
</evidence>
<dbReference type="PROSITE" id="PS50012">
    <property type="entry name" value="RCC1_3"/>
    <property type="match status" value="1"/>
</dbReference>